<accession>A0ACC2GAJ8</accession>
<evidence type="ECO:0000313" key="1">
    <source>
        <dbReference type="EMBL" id="KAJ8000679.1"/>
    </source>
</evidence>
<evidence type="ECO:0000313" key="2">
    <source>
        <dbReference type="Proteomes" id="UP001157502"/>
    </source>
</evidence>
<keyword evidence="2" id="KW-1185">Reference proteome</keyword>
<proteinExistence type="predicted"/>
<comment type="caution">
    <text evidence="1">The sequence shown here is derived from an EMBL/GenBank/DDBJ whole genome shotgun (WGS) entry which is preliminary data.</text>
</comment>
<gene>
    <name evidence="1" type="ORF">DPEC_G00182860</name>
</gene>
<name>A0ACC2GAJ8_DALPE</name>
<reference evidence="1" key="1">
    <citation type="submission" date="2021-05" db="EMBL/GenBank/DDBJ databases">
        <authorList>
            <person name="Pan Q."/>
            <person name="Jouanno E."/>
            <person name="Zahm M."/>
            <person name="Klopp C."/>
            <person name="Cabau C."/>
            <person name="Louis A."/>
            <person name="Berthelot C."/>
            <person name="Parey E."/>
            <person name="Roest Crollius H."/>
            <person name="Montfort J."/>
            <person name="Robinson-Rechavi M."/>
            <person name="Bouchez O."/>
            <person name="Lampietro C."/>
            <person name="Lopez Roques C."/>
            <person name="Donnadieu C."/>
            <person name="Postlethwait J."/>
            <person name="Bobe J."/>
            <person name="Dillon D."/>
            <person name="Chandos A."/>
            <person name="von Hippel F."/>
            <person name="Guiguen Y."/>
        </authorList>
    </citation>
    <scope>NUCLEOTIDE SEQUENCE</scope>
    <source>
        <strain evidence="1">YG-Jan2019</strain>
    </source>
</reference>
<organism evidence="1 2">
    <name type="scientific">Dallia pectoralis</name>
    <name type="common">Alaska blackfish</name>
    <dbReference type="NCBI Taxonomy" id="75939"/>
    <lineage>
        <taxon>Eukaryota</taxon>
        <taxon>Metazoa</taxon>
        <taxon>Chordata</taxon>
        <taxon>Craniata</taxon>
        <taxon>Vertebrata</taxon>
        <taxon>Euteleostomi</taxon>
        <taxon>Actinopterygii</taxon>
        <taxon>Neopterygii</taxon>
        <taxon>Teleostei</taxon>
        <taxon>Protacanthopterygii</taxon>
        <taxon>Esociformes</taxon>
        <taxon>Umbridae</taxon>
        <taxon>Dallia</taxon>
    </lineage>
</organism>
<protein>
    <submittedName>
        <fullName evidence="1">Uncharacterized protein</fullName>
    </submittedName>
</protein>
<dbReference type="EMBL" id="CM055742">
    <property type="protein sequence ID" value="KAJ8000679.1"/>
    <property type="molecule type" value="Genomic_DNA"/>
</dbReference>
<dbReference type="Proteomes" id="UP001157502">
    <property type="component" value="Chromosome 15"/>
</dbReference>
<sequence length="129" mass="14798">MSTLALLGDKRLPSAPHSQGSEVKGYPGINTHHRQSFHVQDNTAEHRDNTRCPESSPQHQDQCPRLDQSLAGNVRTERHSGRTDRGEAPRTWKLPEPEPLMDFYKLFAHTSEAGFFRNFIRENDYVRAM</sequence>